<dbReference type="RefSeq" id="WP_142552898.1">
    <property type="nucleotide sequence ID" value="NZ_VIFX01000018.1"/>
</dbReference>
<dbReference type="AlphaFoldDB" id="A0A544W0E6"/>
<evidence type="ECO:0000313" key="2">
    <source>
        <dbReference type="Proteomes" id="UP000315759"/>
    </source>
</evidence>
<sequence>MSNTVVAVAVVLLLTSIVSVRVVNQHQRGVLVLLGRVTTLRGTDVALVETGREQGAFVEPTMWRRHSEDI</sequence>
<dbReference type="EMBL" id="VIFX01000018">
    <property type="protein sequence ID" value="TQR85690.1"/>
    <property type="molecule type" value="Genomic_DNA"/>
</dbReference>
<name>A0A544W0E6_9MYCO</name>
<reference evidence="1 2" key="1">
    <citation type="submission" date="2018-10" db="EMBL/GenBank/DDBJ databases">
        <title>Draft genome of Mycobacterium hodleri strain B.</title>
        <authorList>
            <person name="Amande T.J."/>
            <person name="Mcgenity T.J."/>
        </authorList>
    </citation>
    <scope>NUCLEOTIDE SEQUENCE [LARGE SCALE GENOMIC DNA]</scope>
    <source>
        <strain evidence="1 2">B</strain>
    </source>
</reference>
<evidence type="ECO:0000313" key="1">
    <source>
        <dbReference type="EMBL" id="TQR85690.1"/>
    </source>
</evidence>
<organism evidence="1 2">
    <name type="scientific">Mycolicibacterium hodleri</name>
    <dbReference type="NCBI Taxonomy" id="49897"/>
    <lineage>
        <taxon>Bacteria</taxon>
        <taxon>Bacillati</taxon>
        <taxon>Actinomycetota</taxon>
        <taxon>Actinomycetes</taxon>
        <taxon>Mycobacteriales</taxon>
        <taxon>Mycobacteriaceae</taxon>
        <taxon>Mycolicibacterium</taxon>
    </lineage>
</organism>
<dbReference type="Proteomes" id="UP000315759">
    <property type="component" value="Unassembled WGS sequence"/>
</dbReference>
<accession>A0A544W0E6</accession>
<comment type="caution">
    <text evidence="1">The sequence shown here is derived from an EMBL/GenBank/DDBJ whole genome shotgun (WGS) entry which is preliminary data.</text>
</comment>
<protein>
    <submittedName>
        <fullName evidence="1">Uncharacterized protein</fullName>
    </submittedName>
</protein>
<keyword evidence="2" id="KW-1185">Reference proteome</keyword>
<proteinExistence type="predicted"/>
<gene>
    <name evidence="1" type="ORF">D8S82_15255</name>
</gene>